<dbReference type="EMBL" id="CP071090">
    <property type="protein sequence ID" value="QSQ22541.1"/>
    <property type="molecule type" value="Genomic_DNA"/>
</dbReference>
<reference evidence="1 2" key="1">
    <citation type="submission" date="2021-02" db="EMBL/GenBank/DDBJ databases">
        <title>De Novo genome assembly of isolated myxobacteria.</title>
        <authorList>
            <person name="Stevens D.C."/>
        </authorList>
    </citation>
    <scope>NUCLEOTIDE SEQUENCE [LARGE SCALE GENOMIC DNA]</scope>
    <source>
        <strain evidence="2">SCPEA02</strain>
    </source>
</reference>
<dbReference type="RefSeq" id="WP_206724117.1">
    <property type="nucleotide sequence ID" value="NZ_CP071090.1"/>
</dbReference>
<accession>A0ABX7NUF0</accession>
<protein>
    <submittedName>
        <fullName evidence="1">Uncharacterized protein</fullName>
    </submittedName>
</protein>
<organism evidence="1 2">
    <name type="scientific">Pyxidicoccus parkwayensis</name>
    <dbReference type="NCBI Taxonomy" id="2813578"/>
    <lineage>
        <taxon>Bacteria</taxon>
        <taxon>Pseudomonadati</taxon>
        <taxon>Myxococcota</taxon>
        <taxon>Myxococcia</taxon>
        <taxon>Myxococcales</taxon>
        <taxon>Cystobacterineae</taxon>
        <taxon>Myxococcaceae</taxon>
        <taxon>Pyxidicoccus</taxon>
    </lineage>
</organism>
<dbReference type="Proteomes" id="UP000662747">
    <property type="component" value="Chromosome"/>
</dbReference>
<name>A0ABX7NUF0_9BACT</name>
<evidence type="ECO:0000313" key="2">
    <source>
        <dbReference type="Proteomes" id="UP000662747"/>
    </source>
</evidence>
<evidence type="ECO:0000313" key="1">
    <source>
        <dbReference type="EMBL" id="QSQ22541.1"/>
    </source>
</evidence>
<gene>
    <name evidence="1" type="ORF">JY651_46790</name>
</gene>
<proteinExistence type="predicted"/>
<sequence>MLAVVVLLGMAPRDAAAELPLLSLPSVGMRPPGASTLVGSDSAGVGVFVPFKPNGSSGSGPVQSVVLEAARGYDNNAWTFDAAYHVQLTPPFAGAPCANPDDSAPSGEAVECIALLVVEPRRFNVAAQLGFHVRTATRDSDEAGLGPALGFSMSRRFPLGEAFLGVQGATVLSPSSGRLEVPVRASLGLQHELSRLRFMLVARGGWDDLRQGIDERLSFDASLSVGMDLWI</sequence>
<keyword evidence="2" id="KW-1185">Reference proteome</keyword>